<feature type="transmembrane region" description="Helical" evidence="19">
    <location>
        <begin position="70"/>
        <end position="87"/>
    </location>
</feature>
<dbReference type="GO" id="GO:0004605">
    <property type="term" value="F:phosphatidate cytidylyltransferase activity"/>
    <property type="evidence" value="ECO:0007669"/>
    <property type="project" value="UniProtKB-EC"/>
</dbReference>
<evidence type="ECO:0000313" key="20">
    <source>
        <dbReference type="EMBL" id="MBR7619880.1"/>
    </source>
</evidence>
<comment type="caution">
    <text evidence="20">The sequence shown here is derived from an EMBL/GenBank/DDBJ whole genome shotgun (WGS) entry which is preliminary data.</text>
</comment>
<evidence type="ECO:0000256" key="7">
    <source>
        <dbReference type="ARBA" id="ARBA00019373"/>
    </source>
</evidence>
<accession>A0A941D078</accession>
<evidence type="ECO:0000256" key="5">
    <source>
        <dbReference type="ARBA" id="ARBA00010185"/>
    </source>
</evidence>
<evidence type="ECO:0000256" key="1">
    <source>
        <dbReference type="ARBA" id="ARBA00001698"/>
    </source>
</evidence>
<evidence type="ECO:0000256" key="9">
    <source>
        <dbReference type="ARBA" id="ARBA00022516"/>
    </source>
</evidence>
<keyword evidence="9" id="KW-0444">Lipid biosynthesis</keyword>
<evidence type="ECO:0000256" key="4">
    <source>
        <dbReference type="ARBA" id="ARBA00005189"/>
    </source>
</evidence>
<keyword evidence="17" id="KW-1208">Phospholipid metabolism</keyword>
<keyword evidence="14" id="KW-0443">Lipid metabolism</keyword>
<comment type="subcellular location">
    <subcellularLocation>
        <location evidence="2">Cell membrane</location>
        <topology evidence="2">Multi-pass membrane protein</topology>
    </subcellularLocation>
</comment>
<comment type="pathway">
    <text evidence="3 18">Phospholipid metabolism; CDP-diacylglycerol biosynthesis; CDP-diacylglycerol from sn-glycerol 3-phosphate: step 3/3.</text>
</comment>
<sequence>MSLPPAKRFNWTNLGVRVASATVLVPTALAAVWFDTGLAAGGWPFLVMIAVAVALLSIEWGGMSAPYAPVRVSTAVTVAILAGVFLAHRDHMWLAWAGLLLGGIASALVARGVAERPTDAAFGVFYIGIACICLVWLRAMPQGQWWTLMLFAITWTADIAAFAVGSALKGPKLWPRFSPNKTWSGFLGGLVFSMAVGAVMTIIPAFELNMAAGALVGLLGGLATMAGDLWESALKRRFGVKDSGDLIPGHGGLLDRVDGLLFAVVIIALARLVNHLGWGH</sequence>
<dbReference type="Pfam" id="PF01148">
    <property type="entry name" value="CTP_transf_1"/>
    <property type="match status" value="1"/>
</dbReference>
<dbReference type="GO" id="GO:0005886">
    <property type="term" value="C:plasma membrane"/>
    <property type="evidence" value="ECO:0007669"/>
    <property type="project" value="UniProtKB-SubCell"/>
</dbReference>
<dbReference type="EC" id="2.7.7.41" evidence="6 18"/>
<dbReference type="GO" id="GO:0016024">
    <property type="term" value="P:CDP-diacylglycerol biosynthetic process"/>
    <property type="evidence" value="ECO:0007669"/>
    <property type="project" value="TreeGrafter"/>
</dbReference>
<keyword evidence="11 18" id="KW-0812">Transmembrane</keyword>
<protein>
    <recommendedName>
        <fullName evidence="7 18">Phosphatidate cytidylyltransferase</fullName>
        <ecNumber evidence="6 18">2.7.7.41</ecNumber>
    </recommendedName>
</protein>
<gene>
    <name evidence="20" type="ORF">JKL49_10820</name>
</gene>
<evidence type="ECO:0000256" key="14">
    <source>
        <dbReference type="ARBA" id="ARBA00023098"/>
    </source>
</evidence>
<feature type="transmembrane region" description="Helical" evidence="19">
    <location>
        <begin position="260"/>
        <end position="278"/>
    </location>
</feature>
<keyword evidence="21" id="KW-1185">Reference proteome</keyword>
<feature type="transmembrane region" description="Helical" evidence="19">
    <location>
        <begin position="145"/>
        <end position="165"/>
    </location>
</feature>
<evidence type="ECO:0000256" key="12">
    <source>
        <dbReference type="ARBA" id="ARBA00022695"/>
    </source>
</evidence>
<dbReference type="RefSeq" id="WP_215340398.1">
    <property type="nucleotide sequence ID" value="NZ_JAGSGD010000001.1"/>
</dbReference>
<evidence type="ECO:0000256" key="8">
    <source>
        <dbReference type="ARBA" id="ARBA00022475"/>
    </source>
</evidence>
<feature type="transmembrane region" description="Helical" evidence="19">
    <location>
        <begin position="212"/>
        <end position="230"/>
    </location>
</feature>
<proteinExistence type="inferred from homology"/>
<keyword evidence="12 18" id="KW-0548">Nucleotidyltransferase</keyword>
<evidence type="ECO:0000256" key="17">
    <source>
        <dbReference type="ARBA" id="ARBA00023264"/>
    </source>
</evidence>
<dbReference type="Proteomes" id="UP000622580">
    <property type="component" value="Unassembled WGS sequence"/>
</dbReference>
<keyword evidence="8" id="KW-1003">Cell membrane</keyword>
<keyword evidence="13 19" id="KW-1133">Transmembrane helix</keyword>
<dbReference type="PANTHER" id="PTHR46382:SF1">
    <property type="entry name" value="PHOSPHATIDATE CYTIDYLYLTRANSFERASE"/>
    <property type="match status" value="1"/>
</dbReference>
<comment type="catalytic activity">
    <reaction evidence="1 18">
        <text>a 1,2-diacyl-sn-glycero-3-phosphate + CTP + H(+) = a CDP-1,2-diacyl-sn-glycerol + diphosphate</text>
        <dbReference type="Rhea" id="RHEA:16229"/>
        <dbReference type="ChEBI" id="CHEBI:15378"/>
        <dbReference type="ChEBI" id="CHEBI:33019"/>
        <dbReference type="ChEBI" id="CHEBI:37563"/>
        <dbReference type="ChEBI" id="CHEBI:58332"/>
        <dbReference type="ChEBI" id="CHEBI:58608"/>
        <dbReference type="EC" id="2.7.7.41"/>
    </reaction>
</comment>
<evidence type="ECO:0000256" key="6">
    <source>
        <dbReference type="ARBA" id="ARBA00012487"/>
    </source>
</evidence>
<dbReference type="AlphaFoldDB" id="A0A941D078"/>
<name>A0A941D078_9CAUL</name>
<organism evidence="20 21">
    <name type="scientific">Phenylobacterium glaciei</name>
    <dbReference type="NCBI Taxonomy" id="2803784"/>
    <lineage>
        <taxon>Bacteria</taxon>
        <taxon>Pseudomonadati</taxon>
        <taxon>Pseudomonadota</taxon>
        <taxon>Alphaproteobacteria</taxon>
        <taxon>Caulobacterales</taxon>
        <taxon>Caulobacteraceae</taxon>
        <taxon>Phenylobacterium</taxon>
    </lineage>
</organism>
<keyword evidence="10 18" id="KW-0808">Transferase</keyword>
<feature type="transmembrane region" description="Helical" evidence="19">
    <location>
        <begin position="93"/>
        <end position="113"/>
    </location>
</feature>
<keyword evidence="15 19" id="KW-0472">Membrane</keyword>
<evidence type="ECO:0000256" key="2">
    <source>
        <dbReference type="ARBA" id="ARBA00004651"/>
    </source>
</evidence>
<evidence type="ECO:0000256" key="15">
    <source>
        <dbReference type="ARBA" id="ARBA00023136"/>
    </source>
</evidence>
<evidence type="ECO:0000313" key="21">
    <source>
        <dbReference type="Proteomes" id="UP000622580"/>
    </source>
</evidence>
<evidence type="ECO:0000256" key="11">
    <source>
        <dbReference type="ARBA" id="ARBA00022692"/>
    </source>
</evidence>
<evidence type="ECO:0000256" key="10">
    <source>
        <dbReference type="ARBA" id="ARBA00022679"/>
    </source>
</evidence>
<evidence type="ECO:0000256" key="13">
    <source>
        <dbReference type="ARBA" id="ARBA00022989"/>
    </source>
</evidence>
<dbReference type="PANTHER" id="PTHR46382">
    <property type="entry name" value="PHOSPHATIDATE CYTIDYLYLTRANSFERASE"/>
    <property type="match status" value="1"/>
</dbReference>
<dbReference type="PROSITE" id="PS01315">
    <property type="entry name" value="CDS"/>
    <property type="match status" value="1"/>
</dbReference>
<comment type="pathway">
    <text evidence="4">Lipid metabolism.</text>
</comment>
<reference evidence="20" key="1">
    <citation type="submission" date="2021-04" db="EMBL/GenBank/DDBJ databases">
        <title>Draft genome assembly of strain Phenylobacterium sp. 20VBR1 using MiniION and Illumina platforms.</title>
        <authorList>
            <person name="Thomas F.A."/>
            <person name="Krishnan K.P."/>
            <person name="Sinha R.K."/>
        </authorList>
    </citation>
    <scope>NUCLEOTIDE SEQUENCE</scope>
    <source>
        <strain evidence="20">20VBR1</strain>
    </source>
</reference>
<comment type="similarity">
    <text evidence="5 18">Belongs to the CDS family.</text>
</comment>
<evidence type="ECO:0000256" key="18">
    <source>
        <dbReference type="RuleBase" id="RU003938"/>
    </source>
</evidence>
<evidence type="ECO:0000256" key="16">
    <source>
        <dbReference type="ARBA" id="ARBA00023209"/>
    </source>
</evidence>
<feature type="transmembrane region" description="Helical" evidence="19">
    <location>
        <begin position="120"/>
        <end position="139"/>
    </location>
</feature>
<dbReference type="EMBL" id="JAGSGD010000001">
    <property type="protein sequence ID" value="MBR7619880.1"/>
    <property type="molecule type" value="Genomic_DNA"/>
</dbReference>
<evidence type="ECO:0000256" key="19">
    <source>
        <dbReference type="SAM" id="Phobius"/>
    </source>
</evidence>
<evidence type="ECO:0000256" key="3">
    <source>
        <dbReference type="ARBA" id="ARBA00005119"/>
    </source>
</evidence>
<feature type="transmembrane region" description="Helical" evidence="19">
    <location>
        <begin position="186"/>
        <end position="206"/>
    </location>
</feature>
<feature type="transmembrane region" description="Helical" evidence="19">
    <location>
        <begin position="40"/>
        <end position="58"/>
    </location>
</feature>
<keyword evidence="16" id="KW-0594">Phospholipid biosynthesis</keyword>
<dbReference type="InterPro" id="IPR000374">
    <property type="entry name" value="PC_trans"/>
</dbReference>